<evidence type="ECO:0000313" key="1">
    <source>
        <dbReference type="EMBL" id="KAJ0097260.1"/>
    </source>
</evidence>
<dbReference type="EMBL" id="CM047901">
    <property type="protein sequence ID" value="KAJ0097260.1"/>
    <property type="molecule type" value="Genomic_DNA"/>
</dbReference>
<gene>
    <name evidence="1" type="ORF">Patl1_27217</name>
</gene>
<name>A0ACC1BE26_9ROSI</name>
<protein>
    <submittedName>
        <fullName evidence="1">Uncharacterized protein</fullName>
    </submittedName>
</protein>
<proteinExistence type="predicted"/>
<keyword evidence="2" id="KW-1185">Reference proteome</keyword>
<sequence length="68" mass="7942">MAVAALGQLFVEEPPRVWGSRSVDCFKRLEHIDATRMLDFKVEEELRLGNRNVWEEELRARVLAVMMP</sequence>
<evidence type="ECO:0000313" key="2">
    <source>
        <dbReference type="Proteomes" id="UP001164250"/>
    </source>
</evidence>
<accession>A0ACC1BE26</accession>
<organism evidence="1 2">
    <name type="scientific">Pistacia atlantica</name>
    <dbReference type="NCBI Taxonomy" id="434234"/>
    <lineage>
        <taxon>Eukaryota</taxon>
        <taxon>Viridiplantae</taxon>
        <taxon>Streptophyta</taxon>
        <taxon>Embryophyta</taxon>
        <taxon>Tracheophyta</taxon>
        <taxon>Spermatophyta</taxon>
        <taxon>Magnoliopsida</taxon>
        <taxon>eudicotyledons</taxon>
        <taxon>Gunneridae</taxon>
        <taxon>Pentapetalae</taxon>
        <taxon>rosids</taxon>
        <taxon>malvids</taxon>
        <taxon>Sapindales</taxon>
        <taxon>Anacardiaceae</taxon>
        <taxon>Pistacia</taxon>
    </lineage>
</organism>
<comment type="caution">
    <text evidence="1">The sequence shown here is derived from an EMBL/GenBank/DDBJ whole genome shotgun (WGS) entry which is preliminary data.</text>
</comment>
<reference evidence="2" key="1">
    <citation type="journal article" date="2023" name="G3 (Bethesda)">
        <title>Genome assembly and association tests identify interacting loci associated with vigor, precocity, and sex in interspecific pistachio rootstocks.</title>
        <authorList>
            <person name="Palmer W."/>
            <person name="Jacygrad E."/>
            <person name="Sagayaradj S."/>
            <person name="Cavanaugh K."/>
            <person name="Han R."/>
            <person name="Bertier L."/>
            <person name="Beede B."/>
            <person name="Kafkas S."/>
            <person name="Golino D."/>
            <person name="Preece J."/>
            <person name="Michelmore R."/>
        </authorList>
    </citation>
    <scope>NUCLEOTIDE SEQUENCE [LARGE SCALE GENOMIC DNA]</scope>
</reference>
<dbReference type="Proteomes" id="UP001164250">
    <property type="component" value="Chromosome 5"/>
</dbReference>